<comment type="cofactor">
    <cofactor evidence="1 19">
        <name>pyridoxal 5'-phosphate</name>
        <dbReference type="ChEBI" id="CHEBI:597326"/>
    </cofactor>
</comment>
<dbReference type="InterPro" id="IPR018300">
    <property type="entry name" value="Aminotrans_IV_CS"/>
</dbReference>
<comment type="catalytic activity">
    <reaction evidence="15 20">
        <text>L-isoleucine + 2-oxoglutarate = (S)-3-methyl-2-oxopentanoate + L-glutamate</text>
        <dbReference type="Rhea" id="RHEA:24801"/>
        <dbReference type="ChEBI" id="CHEBI:16810"/>
        <dbReference type="ChEBI" id="CHEBI:29985"/>
        <dbReference type="ChEBI" id="CHEBI:35146"/>
        <dbReference type="ChEBI" id="CHEBI:58045"/>
        <dbReference type="EC" id="2.6.1.42"/>
    </reaction>
</comment>
<evidence type="ECO:0000256" key="1">
    <source>
        <dbReference type="ARBA" id="ARBA00001933"/>
    </source>
</evidence>
<protein>
    <recommendedName>
        <fullName evidence="8 20">Branched-chain-amino-acid aminotransferase</fullName>
        <ecNumber evidence="7 20">2.6.1.42</ecNumber>
    </recommendedName>
</protein>
<dbReference type="Pfam" id="PF01063">
    <property type="entry name" value="Aminotran_4"/>
    <property type="match status" value="1"/>
</dbReference>
<organism evidence="22 23">
    <name type="scientific">Solimonas terrae</name>
    <dbReference type="NCBI Taxonomy" id="1396819"/>
    <lineage>
        <taxon>Bacteria</taxon>
        <taxon>Pseudomonadati</taxon>
        <taxon>Pseudomonadota</taxon>
        <taxon>Gammaproteobacteria</taxon>
        <taxon>Nevskiales</taxon>
        <taxon>Nevskiaceae</taxon>
        <taxon>Solimonas</taxon>
    </lineage>
</organism>
<evidence type="ECO:0000256" key="6">
    <source>
        <dbReference type="ARBA" id="ARBA00009320"/>
    </source>
</evidence>
<dbReference type="GO" id="GO:0009098">
    <property type="term" value="P:L-leucine biosynthetic process"/>
    <property type="evidence" value="ECO:0007669"/>
    <property type="project" value="UniProtKB-UniPathway"/>
</dbReference>
<evidence type="ECO:0000256" key="8">
    <source>
        <dbReference type="ARBA" id="ARBA00018179"/>
    </source>
</evidence>
<evidence type="ECO:0000313" key="22">
    <source>
        <dbReference type="EMBL" id="NGY06934.1"/>
    </source>
</evidence>
<comment type="pathway">
    <text evidence="5 21">Amino-acid biosynthesis; L-leucine biosynthesis; L-leucine from 3-methyl-2-oxobutanoate: step 4/4.</text>
</comment>
<comment type="function">
    <text evidence="2">Acts on leucine, isoleucine and valine.</text>
</comment>
<dbReference type="InterPro" id="IPR033939">
    <property type="entry name" value="BCAT_family"/>
</dbReference>
<evidence type="ECO:0000256" key="21">
    <source>
        <dbReference type="RuleBase" id="RU004519"/>
    </source>
</evidence>
<evidence type="ECO:0000256" key="11">
    <source>
        <dbReference type="ARBA" id="ARBA00022679"/>
    </source>
</evidence>
<dbReference type="NCBIfam" id="NF009897">
    <property type="entry name" value="PRK13357.1"/>
    <property type="match status" value="1"/>
</dbReference>
<dbReference type="UniPathway" id="UPA00048">
    <property type="reaction ID" value="UER00073"/>
</dbReference>
<evidence type="ECO:0000256" key="12">
    <source>
        <dbReference type="ARBA" id="ARBA00022898"/>
    </source>
</evidence>
<evidence type="ECO:0000256" key="19">
    <source>
        <dbReference type="RuleBase" id="RU004516"/>
    </source>
</evidence>
<comment type="pathway">
    <text evidence="4 21">Amino-acid biosynthesis; L-valine biosynthesis; L-valine from pyruvate: step 4/4.</text>
</comment>
<keyword evidence="13 20" id="KW-0100">Branched-chain amino acid biosynthesis</keyword>
<evidence type="ECO:0000256" key="3">
    <source>
        <dbReference type="ARBA" id="ARBA00004824"/>
    </source>
</evidence>
<keyword evidence="23" id="KW-1185">Reference proteome</keyword>
<evidence type="ECO:0000256" key="9">
    <source>
        <dbReference type="ARBA" id="ARBA00022576"/>
    </source>
</evidence>
<evidence type="ECO:0000256" key="4">
    <source>
        <dbReference type="ARBA" id="ARBA00004931"/>
    </source>
</evidence>
<dbReference type="NCBIfam" id="TIGR01123">
    <property type="entry name" value="ilvE_II"/>
    <property type="match status" value="1"/>
</dbReference>
<keyword evidence="11 20" id="KW-0808">Transferase</keyword>
<dbReference type="GO" id="GO:0009099">
    <property type="term" value="P:L-valine biosynthetic process"/>
    <property type="evidence" value="ECO:0007669"/>
    <property type="project" value="UniProtKB-UniPathway"/>
</dbReference>
<dbReference type="SUPFAM" id="SSF56752">
    <property type="entry name" value="D-aminoacid aminotransferase-like PLP-dependent enzymes"/>
    <property type="match status" value="1"/>
</dbReference>
<dbReference type="EC" id="2.6.1.42" evidence="7 20"/>
<evidence type="ECO:0000256" key="15">
    <source>
        <dbReference type="ARBA" id="ARBA00048798"/>
    </source>
</evidence>
<evidence type="ECO:0000256" key="16">
    <source>
        <dbReference type="ARBA" id="ARBA00049229"/>
    </source>
</evidence>
<evidence type="ECO:0000256" key="14">
    <source>
        <dbReference type="ARBA" id="ARBA00048212"/>
    </source>
</evidence>
<comment type="catalytic activity">
    <reaction evidence="16 20">
        <text>L-leucine + 2-oxoglutarate = 4-methyl-2-oxopentanoate + L-glutamate</text>
        <dbReference type="Rhea" id="RHEA:18321"/>
        <dbReference type="ChEBI" id="CHEBI:16810"/>
        <dbReference type="ChEBI" id="CHEBI:17865"/>
        <dbReference type="ChEBI" id="CHEBI:29985"/>
        <dbReference type="ChEBI" id="CHEBI:57427"/>
        <dbReference type="EC" id="2.6.1.42"/>
    </reaction>
</comment>
<name>A0A6M2BX26_9GAMM</name>
<comment type="catalytic activity">
    <reaction evidence="14 20">
        <text>L-valine + 2-oxoglutarate = 3-methyl-2-oxobutanoate + L-glutamate</text>
        <dbReference type="Rhea" id="RHEA:24813"/>
        <dbReference type="ChEBI" id="CHEBI:11851"/>
        <dbReference type="ChEBI" id="CHEBI:16810"/>
        <dbReference type="ChEBI" id="CHEBI:29985"/>
        <dbReference type="ChEBI" id="CHEBI:57762"/>
        <dbReference type="EC" id="2.6.1.42"/>
    </reaction>
</comment>
<dbReference type="RefSeq" id="WP_166261435.1">
    <property type="nucleotide sequence ID" value="NZ_JAAMOW010000012.1"/>
</dbReference>
<dbReference type="InterPro" id="IPR036038">
    <property type="entry name" value="Aminotransferase-like"/>
</dbReference>
<accession>A0A6M2BX26</accession>
<keyword evidence="12 19" id="KW-0663">Pyridoxal phosphate</keyword>
<evidence type="ECO:0000256" key="2">
    <source>
        <dbReference type="ARBA" id="ARBA00003109"/>
    </source>
</evidence>
<dbReference type="PROSITE" id="PS00770">
    <property type="entry name" value="AA_TRANSFER_CLASS_4"/>
    <property type="match status" value="1"/>
</dbReference>
<dbReference type="EMBL" id="JAAMOW010000012">
    <property type="protein sequence ID" value="NGY06934.1"/>
    <property type="molecule type" value="Genomic_DNA"/>
</dbReference>
<evidence type="ECO:0000256" key="20">
    <source>
        <dbReference type="RuleBase" id="RU004517"/>
    </source>
</evidence>
<evidence type="ECO:0000256" key="10">
    <source>
        <dbReference type="ARBA" id="ARBA00022605"/>
    </source>
</evidence>
<dbReference type="InterPro" id="IPR001544">
    <property type="entry name" value="Aminotrans_IV"/>
</dbReference>
<dbReference type="UniPathway" id="UPA00049">
    <property type="reaction ID" value="UER00062"/>
</dbReference>
<comment type="similarity">
    <text evidence="6 18">Belongs to the class-IV pyridoxal-phosphate-dependent aminotransferase family.</text>
</comment>
<proteinExistence type="inferred from homology"/>
<dbReference type="PIRSF" id="PIRSF006468">
    <property type="entry name" value="BCAT1"/>
    <property type="match status" value="1"/>
</dbReference>
<dbReference type="InterPro" id="IPR043132">
    <property type="entry name" value="BCAT-like_C"/>
</dbReference>
<dbReference type="Proteomes" id="UP000472676">
    <property type="component" value="Unassembled WGS sequence"/>
</dbReference>
<evidence type="ECO:0000313" key="23">
    <source>
        <dbReference type="Proteomes" id="UP000472676"/>
    </source>
</evidence>
<reference evidence="22 23" key="1">
    <citation type="journal article" date="2014" name="Int. J. Syst. Evol. Microbiol.">
        <title>Solimonas terrae sp. nov., isolated from soil.</title>
        <authorList>
            <person name="Kim S.J."/>
            <person name="Moon J.Y."/>
            <person name="Weon H.Y."/>
            <person name="Ahn J.H."/>
            <person name="Chen W.M."/>
            <person name="Kwon S.W."/>
        </authorList>
    </citation>
    <scope>NUCLEOTIDE SEQUENCE [LARGE SCALE GENOMIC DNA]</scope>
    <source>
        <strain evidence="22 23">KIS83-12</strain>
    </source>
</reference>
<dbReference type="InterPro" id="IPR043131">
    <property type="entry name" value="BCAT-like_N"/>
</dbReference>
<dbReference type="PANTHER" id="PTHR11825:SF44">
    <property type="entry name" value="BRANCHED-CHAIN-AMINO-ACID AMINOTRANSFERASE"/>
    <property type="match status" value="1"/>
</dbReference>
<dbReference type="Gene3D" id="3.20.10.10">
    <property type="entry name" value="D-amino Acid Aminotransferase, subunit A, domain 2"/>
    <property type="match status" value="1"/>
</dbReference>
<dbReference type="InterPro" id="IPR005786">
    <property type="entry name" value="B_amino_transII"/>
</dbReference>
<evidence type="ECO:0000256" key="5">
    <source>
        <dbReference type="ARBA" id="ARBA00005072"/>
    </source>
</evidence>
<dbReference type="GO" id="GO:0009097">
    <property type="term" value="P:isoleucine biosynthetic process"/>
    <property type="evidence" value="ECO:0007669"/>
    <property type="project" value="UniProtKB-UniPathway"/>
</dbReference>
<evidence type="ECO:0000256" key="7">
    <source>
        <dbReference type="ARBA" id="ARBA00013053"/>
    </source>
</evidence>
<keyword evidence="9 20" id="KW-0032">Aminotransferase</keyword>
<gene>
    <name evidence="22" type="ORF">G7Y85_19340</name>
</gene>
<comment type="pathway">
    <text evidence="3 21">Amino-acid biosynthesis; L-isoleucine biosynthesis; L-isoleucine from 2-oxobutanoate: step 4/4.</text>
</comment>
<evidence type="ECO:0000256" key="17">
    <source>
        <dbReference type="PIRSR" id="PIRSR006468-1"/>
    </source>
</evidence>
<sequence length="356" mass="38434">MHTPPTGLYEAPLPADWPEPEALGFGRILGPYLAHAQHGEDSGWHAPTVSARSALSVPVAGGGLQYGFSVFEGLKAYRDADGRIHLFRPRDHARRLQQSAQRLVMPEPPEEVFMTLCQLAVQVHARYVPPFGRGSLYLRPTLYAEEDALGFRPATRHRLAVAVTPCSDPLPKSQRLWAETELIRAAPGGLGAAKTGGNYAAGLAGQMRARANGFDDVVWLDALTHREIAEAGTMNLFVQIGDEVVTPPLDGTILAGITRDSVLRLLHADGVRVSEHRITLDELAAAGMAGQLGTAFGVGTAARLVTISEISDGTTAIRFRDTGLAARLYERLKQVQEGATHALREWRVAVPTPQNP</sequence>
<dbReference type="CDD" id="cd01557">
    <property type="entry name" value="BCAT_beta_family"/>
    <property type="match status" value="1"/>
</dbReference>
<feature type="modified residue" description="N6-(pyridoxal phosphate)lysine" evidence="17">
    <location>
        <position position="194"/>
    </location>
</feature>
<comment type="caution">
    <text evidence="22">The sequence shown here is derived from an EMBL/GenBank/DDBJ whole genome shotgun (WGS) entry which is preliminary data.</text>
</comment>
<dbReference type="PANTHER" id="PTHR11825">
    <property type="entry name" value="SUBGROUP IIII AMINOTRANSFERASE"/>
    <property type="match status" value="1"/>
</dbReference>
<dbReference type="GO" id="GO:0004084">
    <property type="term" value="F:branched-chain-amino-acid transaminase activity"/>
    <property type="evidence" value="ECO:0007669"/>
    <property type="project" value="UniProtKB-EC"/>
</dbReference>
<dbReference type="AlphaFoldDB" id="A0A6M2BX26"/>
<evidence type="ECO:0000256" key="13">
    <source>
        <dbReference type="ARBA" id="ARBA00023304"/>
    </source>
</evidence>
<evidence type="ECO:0000256" key="18">
    <source>
        <dbReference type="RuleBase" id="RU004106"/>
    </source>
</evidence>
<dbReference type="UniPathway" id="UPA00047">
    <property type="reaction ID" value="UER00058"/>
</dbReference>
<keyword evidence="10 20" id="KW-0028">Amino-acid biosynthesis</keyword>
<dbReference type="Gene3D" id="3.30.470.10">
    <property type="match status" value="1"/>
</dbReference>